<dbReference type="EMBL" id="NHYE01005405">
    <property type="protein sequence ID" value="PPQ73444.1"/>
    <property type="molecule type" value="Genomic_DNA"/>
</dbReference>
<keyword evidence="3" id="KW-1185">Reference proteome</keyword>
<evidence type="ECO:0000313" key="3">
    <source>
        <dbReference type="Proteomes" id="UP000284706"/>
    </source>
</evidence>
<dbReference type="InParanoid" id="A0A409W4J7"/>
<dbReference type="InterPro" id="IPR028018">
    <property type="entry name" value="DUF4646"/>
</dbReference>
<evidence type="ECO:0000256" key="1">
    <source>
        <dbReference type="SAM" id="MobiDB-lite"/>
    </source>
</evidence>
<dbReference type="STRING" id="231916.A0A409W4J7"/>
<comment type="caution">
    <text evidence="2">The sequence shown here is derived from an EMBL/GenBank/DDBJ whole genome shotgun (WGS) entry which is preliminary data.</text>
</comment>
<dbReference type="Proteomes" id="UP000284706">
    <property type="component" value="Unassembled WGS sequence"/>
</dbReference>
<dbReference type="OrthoDB" id="5314275at2759"/>
<reference evidence="2 3" key="1">
    <citation type="journal article" date="2018" name="Evol. Lett.">
        <title>Horizontal gene cluster transfer increased hallucinogenic mushroom diversity.</title>
        <authorList>
            <person name="Reynolds H.T."/>
            <person name="Vijayakumar V."/>
            <person name="Gluck-Thaler E."/>
            <person name="Korotkin H.B."/>
            <person name="Matheny P.B."/>
            <person name="Slot J.C."/>
        </authorList>
    </citation>
    <scope>NUCLEOTIDE SEQUENCE [LARGE SCALE GENOMIC DNA]</scope>
    <source>
        <strain evidence="2 3">SRW20</strain>
    </source>
</reference>
<proteinExistence type="predicted"/>
<evidence type="ECO:0000313" key="2">
    <source>
        <dbReference type="EMBL" id="PPQ73444.1"/>
    </source>
</evidence>
<dbReference type="Pfam" id="PF15496">
    <property type="entry name" value="DUF4646"/>
    <property type="match status" value="1"/>
</dbReference>
<feature type="region of interest" description="Disordered" evidence="1">
    <location>
        <begin position="1"/>
        <end position="44"/>
    </location>
</feature>
<gene>
    <name evidence="2" type="ORF">CVT26_015831</name>
</gene>
<name>A0A409W4J7_9AGAR</name>
<sequence>MILTNQESQNLPGQGPQHTESDSIHVLQGQSSILPPPPSYIQEDSAVHPLDKTPLNFSPPEENTLVLNNVDLSPSTSQAAFPTSYYATPSESTPPQFSQLGGGLPIPFSRPPAQDLSYPSFKAIFLVARSKLLEKGFPPAPPPCDVQPHPFLTHDVSEGDWIIFLNSIQEAAMLTERDVRRSRLPVVSIIPFIGYFTTMGVQQYMRHHRGTKVSKVIDMWNHHFFSLRKLRVILMKGETKISGLHDVPASPDELAETPSNEAPATPDDDIYRLFVVSI</sequence>
<accession>A0A409W4J7</accession>
<dbReference type="AlphaFoldDB" id="A0A409W4J7"/>
<feature type="region of interest" description="Disordered" evidence="1">
    <location>
        <begin position="244"/>
        <end position="266"/>
    </location>
</feature>
<organism evidence="2 3">
    <name type="scientific">Gymnopilus dilepis</name>
    <dbReference type="NCBI Taxonomy" id="231916"/>
    <lineage>
        <taxon>Eukaryota</taxon>
        <taxon>Fungi</taxon>
        <taxon>Dikarya</taxon>
        <taxon>Basidiomycota</taxon>
        <taxon>Agaricomycotina</taxon>
        <taxon>Agaricomycetes</taxon>
        <taxon>Agaricomycetidae</taxon>
        <taxon>Agaricales</taxon>
        <taxon>Agaricineae</taxon>
        <taxon>Hymenogastraceae</taxon>
        <taxon>Gymnopilus</taxon>
    </lineage>
</organism>
<protein>
    <submittedName>
        <fullName evidence="2">Uncharacterized protein</fullName>
    </submittedName>
</protein>
<feature type="compositionally biased region" description="Polar residues" evidence="1">
    <location>
        <begin position="1"/>
        <end position="18"/>
    </location>
</feature>